<dbReference type="InterPro" id="IPR007245">
    <property type="entry name" value="PIG-T"/>
</dbReference>
<dbReference type="Proteomes" id="UP000321570">
    <property type="component" value="Unassembled WGS sequence"/>
</dbReference>
<keyword evidence="2" id="KW-1185">Reference proteome</keyword>
<protein>
    <recommendedName>
        <fullName evidence="3">GPI transamidase component PIG-T</fullName>
    </recommendedName>
</protein>
<dbReference type="PANTHER" id="PTHR12959">
    <property type="entry name" value="GPI TRANSAMIDASE COMPONENT PIG-T-RELATED"/>
    <property type="match status" value="1"/>
</dbReference>
<gene>
    <name evidence="1" type="ORF">WMSIL1_LOCUS11614</name>
</gene>
<dbReference type="PANTHER" id="PTHR12959:SF11">
    <property type="entry name" value="GPI TRANSAMIDASE COMPONENT PIG-T"/>
    <property type="match status" value="1"/>
</dbReference>
<accession>A0A564Z450</accession>
<dbReference type="EMBL" id="CABIJS010000555">
    <property type="protein sequence ID" value="VUZ53564.1"/>
    <property type="molecule type" value="Genomic_DNA"/>
</dbReference>
<reference evidence="1 2" key="1">
    <citation type="submission" date="2019-07" db="EMBL/GenBank/DDBJ databases">
        <authorList>
            <person name="Jastrzebski P J."/>
            <person name="Paukszto L."/>
            <person name="Jastrzebski P J."/>
        </authorList>
    </citation>
    <scope>NUCLEOTIDE SEQUENCE [LARGE SCALE GENOMIC DNA]</scope>
    <source>
        <strain evidence="1 2">WMS-il1</strain>
    </source>
</reference>
<dbReference type="AlphaFoldDB" id="A0A564Z450"/>
<sequence>MLILLLFLLISVNCDRFEEELLVKDFGNGYSALHFNFITQKFIDDDFNFHIFPKSLHSKLRKYNVEEFHLSMVQGFWDRQKWGPPFMSISSGGSEIWAWFSPQAPNIDQSWAYFLEALSGQFCASLSQLGLPKNHISPSLSYRPSGLTNNLNSRNVSKVFRYAQLPHEELCTENLTPFSKLLPCKKFSGLASLLKPQSLFKATYNALSIDVRKVCSDPDCRHASLELKQALTYVFNRRHLFASINEPWSLTGLLGGQISRACQVADRSEIIILQSQPDLNLSPQIEPLSLNNWDKNRVLAVYSPANQYVSDLIITSLPDVKRLYSATISQDSVSVMKYATGKGDIDGGVKIELCNNLNFPVHVVLLDSAPWHAEMLFSSLLVTESTEGSESQTAVIPDRVIFTPSVHRERMSLLELLLKLPSRKCVTVSYAIKKILMHWNEYLPDANHGIYLPAATVIFQLSPEQLNRHRASRSPVSWELALPPWASTYAEFLSSRNGTSPENRLGEGFVRLYSETPLIRLPVPDFSMPFNALCLVCSVVALLFGAIHKFTTAPLLPAIAQGDEDEVDRPPIVRLIEQVKRFFSFWRKVEKPKTD</sequence>
<evidence type="ECO:0008006" key="3">
    <source>
        <dbReference type="Google" id="ProtNLM"/>
    </source>
</evidence>
<organism evidence="1 2">
    <name type="scientific">Hymenolepis diminuta</name>
    <name type="common">Rat tapeworm</name>
    <dbReference type="NCBI Taxonomy" id="6216"/>
    <lineage>
        <taxon>Eukaryota</taxon>
        <taxon>Metazoa</taxon>
        <taxon>Spiralia</taxon>
        <taxon>Lophotrochozoa</taxon>
        <taxon>Platyhelminthes</taxon>
        <taxon>Cestoda</taxon>
        <taxon>Eucestoda</taxon>
        <taxon>Cyclophyllidea</taxon>
        <taxon>Hymenolepididae</taxon>
        <taxon>Hymenolepis</taxon>
    </lineage>
</organism>
<evidence type="ECO:0000313" key="1">
    <source>
        <dbReference type="EMBL" id="VUZ53564.1"/>
    </source>
</evidence>
<name>A0A564Z450_HYMDI</name>
<dbReference type="GO" id="GO:0042765">
    <property type="term" value="C:GPI-anchor transamidase complex"/>
    <property type="evidence" value="ECO:0007669"/>
    <property type="project" value="InterPro"/>
</dbReference>
<proteinExistence type="predicted"/>
<evidence type="ECO:0000313" key="2">
    <source>
        <dbReference type="Proteomes" id="UP000321570"/>
    </source>
</evidence>
<dbReference type="GO" id="GO:0016255">
    <property type="term" value="P:attachment of GPI anchor to protein"/>
    <property type="evidence" value="ECO:0007669"/>
    <property type="project" value="InterPro"/>
</dbReference>
<dbReference type="Pfam" id="PF04113">
    <property type="entry name" value="Gpi16"/>
    <property type="match status" value="2"/>
</dbReference>